<proteinExistence type="predicted"/>
<dbReference type="InterPro" id="IPR050330">
    <property type="entry name" value="Bact_OuterMem_StrucFunc"/>
</dbReference>
<dbReference type="SUPFAM" id="SSF49478">
    <property type="entry name" value="Cna protein B-type domain"/>
    <property type="match status" value="1"/>
</dbReference>
<dbReference type="PRINTS" id="PR01021">
    <property type="entry name" value="OMPADOMAIN"/>
</dbReference>
<dbReference type="Pfam" id="PF00691">
    <property type="entry name" value="OmpA"/>
    <property type="match status" value="1"/>
</dbReference>
<feature type="domain" description="OmpA-like" evidence="6">
    <location>
        <begin position="527"/>
        <end position="650"/>
    </location>
</feature>
<dbReference type="Gene3D" id="2.120.10.30">
    <property type="entry name" value="TolB, C-terminal domain"/>
    <property type="match status" value="1"/>
</dbReference>
<dbReference type="Proteomes" id="UP001597062">
    <property type="component" value="Unassembled WGS sequence"/>
</dbReference>
<dbReference type="RefSeq" id="WP_386104013.1">
    <property type="nucleotide sequence ID" value="NZ_JBHTJR010000001.1"/>
</dbReference>
<evidence type="ECO:0000313" key="8">
    <source>
        <dbReference type="Proteomes" id="UP001597062"/>
    </source>
</evidence>
<sequence>MNKKILVIAIALISTTIQSQSKRVADRYFSEFAYMQAANLYEAIYQKGDTSQYIIKRLGDSYYNNAQTAKAEFWYSKLVKRFDSVGTDYLFKYAQVLRSNGNYKKSDSLFLIIADELGDNTIKDDISKEDYLLSFSNNKNKRISIRNLAINTPYSDFGGFLHNDDVYFASSVPKSDRREKLYKWNNQPFLDIYKAYSYVAPLEGSELDSIFELEDVVLLPPAVNTRYHESTPVFTKDGKTMYFTRVNYDGRRVRKDKKETVNLKLYKAKYKKGEYYDVEELPFNDDEYSVGLPALSPDEKTLYFTSDMPGGLGQTDIYKAAINEDGTFGEPINLGPAVNTPAKEMFPFIGADSTLYFSSNGHIGYGLMDIFQTKIGDNNTYAEAVNMGSPFNSDKDDFAFYLDEKGKKGFFSSNRSKGKGDDDIYSFIIYEDPVCEQTVTGFVRSTIDKSFIAGVTIKLIDANGELVDETITDEFGNYKFEEIPCGKDKFTINATKLDHIPDNENSELSIVNDAVVQVDLNLRPLIVGNQIVINPIYFDYDKSNIREDAMYELENIVTVMTNHPEMVIKIESHTDSRGNSNYNRSLSDRRAKSTRDYIVSRGIEKERIVSAIGYGEDQLLNHCDDKNSKKCSEEEHQLNRRSYFYIVKKGDQVKLMQPRKSIKKKSKTNIDKKKTSKNSLLLKLNEFRKTRSRRNRSGRSNKCKRDTNCR</sequence>
<evidence type="ECO:0000256" key="5">
    <source>
        <dbReference type="SAM" id="MobiDB-lite"/>
    </source>
</evidence>
<dbReference type="PANTHER" id="PTHR30329">
    <property type="entry name" value="STATOR ELEMENT OF FLAGELLAR MOTOR COMPLEX"/>
    <property type="match status" value="1"/>
</dbReference>
<dbReference type="EMBL" id="JBHTJR010000001">
    <property type="protein sequence ID" value="MFD0991576.1"/>
    <property type="molecule type" value="Genomic_DNA"/>
</dbReference>
<dbReference type="Gene3D" id="2.60.40.10">
    <property type="entry name" value="Immunoglobulins"/>
    <property type="match status" value="1"/>
</dbReference>
<protein>
    <submittedName>
        <fullName evidence="7">OmpA family protein</fullName>
    </submittedName>
</protein>
<name>A0ABW3JMQ7_9FLAO</name>
<keyword evidence="3" id="KW-0998">Cell outer membrane</keyword>
<evidence type="ECO:0000256" key="3">
    <source>
        <dbReference type="ARBA" id="ARBA00023237"/>
    </source>
</evidence>
<dbReference type="PROSITE" id="PS51123">
    <property type="entry name" value="OMPA_2"/>
    <property type="match status" value="1"/>
</dbReference>
<organism evidence="7 8">
    <name type="scientific">Tenacibaculum geojense</name>
    <dbReference type="NCBI Taxonomy" id="915352"/>
    <lineage>
        <taxon>Bacteria</taxon>
        <taxon>Pseudomonadati</taxon>
        <taxon>Bacteroidota</taxon>
        <taxon>Flavobacteriia</taxon>
        <taxon>Flavobacteriales</taxon>
        <taxon>Flavobacteriaceae</taxon>
        <taxon>Tenacibaculum</taxon>
    </lineage>
</organism>
<dbReference type="InterPro" id="IPR011659">
    <property type="entry name" value="WD40"/>
</dbReference>
<keyword evidence="8" id="KW-1185">Reference proteome</keyword>
<evidence type="ECO:0000256" key="2">
    <source>
        <dbReference type="ARBA" id="ARBA00023136"/>
    </source>
</evidence>
<comment type="caution">
    <text evidence="7">The sequence shown here is derived from an EMBL/GenBank/DDBJ whole genome shotgun (WGS) entry which is preliminary data.</text>
</comment>
<dbReference type="InterPro" id="IPR006665">
    <property type="entry name" value="OmpA-like"/>
</dbReference>
<dbReference type="SUPFAM" id="SSF103088">
    <property type="entry name" value="OmpA-like"/>
    <property type="match status" value="1"/>
</dbReference>
<comment type="subcellular location">
    <subcellularLocation>
        <location evidence="1">Cell outer membrane</location>
    </subcellularLocation>
</comment>
<dbReference type="CDD" id="cd07185">
    <property type="entry name" value="OmpA_C-like"/>
    <property type="match status" value="1"/>
</dbReference>
<evidence type="ECO:0000256" key="4">
    <source>
        <dbReference type="PROSITE-ProRule" id="PRU00473"/>
    </source>
</evidence>
<reference evidence="8" key="1">
    <citation type="journal article" date="2019" name="Int. J. Syst. Evol. Microbiol.">
        <title>The Global Catalogue of Microorganisms (GCM) 10K type strain sequencing project: providing services to taxonomists for standard genome sequencing and annotation.</title>
        <authorList>
            <consortium name="The Broad Institute Genomics Platform"/>
            <consortium name="The Broad Institute Genome Sequencing Center for Infectious Disease"/>
            <person name="Wu L."/>
            <person name="Ma J."/>
        </authorList>
    </citation>
    <scope>NUCLEOTIDE SEQUENCE [LARGE SCALE GENOMIC DNA]</scope>
    <source>
        <strain evidence="8">CCUG 60527</strain>
    </source>
</reference>
<dbReference type="PANTHER" id="PTHR30329:SF21">
    <property type="entry name" value="LIPOPROTEIN YIAD-RELATED"/>
    <property type="match status" value="1"/>
</dbReference>
<dbReference type="InterPro" id="IPR013783">
    <property type="entry name" value="Ig-like_fold"/>
</dbReference>
<evidence type="ECO:0000313" key="7">
    <source>
        <dbReference type="EMBL" id="MFD0991576.1"/>
    </source>
</evidence>
<dbReference type="InterPro" id="IPR006664">
    <property type="entry name" value="OMP_bac"/>
</dbReference>
<feature type="compositionally biased region" description="Basic residues" evidence="5">
    <location>
        <begin position="691"/>
        <end position="702"/>
    </location>
</feature>
<accession>A0ABW3JMQ7</accession>
<dbReference type="InterPro" id="IPR036737">
    <property type="entry name" value="OmpA-like_sf"/>
</dbReference>
<keyword evidence="2 4" id="KW-0472">Membrane</keyword>
<dbReference type="Pfam" id="PF13620">
    <property type="entry name" value="CarboxypepD_reg"/>
    <property type="match status" value="1"/>
</dbReference>
<dbReference type="SUPFAM" id="SSF82171">
    <property type="entry name" value="DPP6 N-terminal domain-like"/>
    <property type="match status" value="1"/>
</dbReference>
<feature type="region of interest" description="Disordered" evidence="5">
    <location>
        <begin position="691"/>
        <end position="710"/>
    </location>
</feature>
<dbReference type="InterPro" id="IPR011042">
    <property type="entry name" value="6-blade_b-propeller_TolB-like"/>
</dbReference>
<dbReference type="Gene3D" id="3.30.1330.60">
    <property type="entry name" value="OmpA-like domain"/>
    <property type="match status" value="1"/>
</dbReference>
<dbReference type="Pfam" id="PF07676">
    <property type="entry name" value="PD40"/>
    <property type="match status" value="3"/>
</dbReference>
<gene>
    <name evidence="7" type="ORF">ACFQ1U_00015</name>
</gene>
<evidence type="ECO:0000259" key="6">
    <source>
        <dbReference type="PROSITE" id="PS51123"/>
    </source>
</evidence>
<evidence type="ECO:0000256" key="1">
    <source>
        <dbReference type="ARBA" id="ARBA00004442"/>
    </source>
</evidence>